<sequence length="84" mass="9658">MQNVFWETTQIWRNCCLILSRRVDIVSTWVGLTEIRDMLLVNKLGYPVVVSIPHSIISGCKCVLALSVETENILFHLLKRSRLS</sequence>
<comment type="caution">
    <text evidence="1">The sequence shown here is derived from an EMBL/GenBank/DDBJ whole genome shotgun (WGS) entry which is preliminary data.</text>
</comment>
<name>A0A8J6A6N2_GALPY</name>
<gene>
    <name evidence="1" type="ORF">J0S82_007053</name>
</gene>
<keyword evidence="2" id="KW-1185">Reference proteome</keyword>
<proteinExistence type="predicted"/>
<dbReference type="Proteomes" id="UP000700334">
    <property type="component" value="Unassembled WGS sequence"/>
</dbReference>
<reference evidence="1" key="1">
    <citation type="journal article" date="2021" name="Evol. Appl.">
        <title>The genome of the Pyrenean desman and the effects of bottlenecks and inbreeding on the genomic landscape of an endangered species.</title>
        <authorList>
            <person name="Escoda L."/>
            <person name="Castresana J."/>
        </authorList>
    </citation>
    <scope>NUCLEOTIDE SEQUENCE</scope>
    <source>
        <strain evidence="1">IBE-C5619</strain>
    </source>
</reference>
<accession>A0A8J6A6N2</accession>
<evidence type="ECO:0000313" key="2">
    <source>
        <dbReference type="Proteomes" id="UP000700334"/>
    </source>
</evidence>
<evidence type="ECO:0000313" key="1">
    <source>
        <dbReference type="EMBL" id="KAG8512520.1"/>
    </source>
</evidence>
<protein>
    <submittedName>
        <fullName evidence="1">Uncharacterized protein</fullName>
    </submittedName>
</protein>
<dbReference type="EMBL" id="JAGFMF010011796">
    <property type="protein sequence ID" value="KAG8512520.1"/>
    <property type="molecule type" value="Genomic_DNA"/>
</dbReference>
<dbReference type="AlphaFoldDB" id="A0A8J6A6N2"/>
<organism evidence="1 2">
    <name type="scientific">Galemys pyrenaicus</name>
    <name type="common">Iberian desman</name>
    <name type="synonym">Pyrenean desman</name>
    <dbReference type="NCBI Taxonomy" id="202257"/>
    <lineage>
        <taxon>Eukaryota</taxon>
        <taxon>Metazoa</taxon>
        <taxon>Chordata</taxon>
        <taxon>Craniata</taxon>
        <taxon>Vertebrata</taxon>
        <taxon>Euteleostomi</taxon>
        <taxon>Mammalia</taxon>
        <taxon>Eutheria</taxon>
        <taxon>Laurasiatheria</taxon>
        <taxon>Eulipotyphla</taxon>
        <taxon>Talpidae</taxon>
        <taxon>Galemys</taxon>
    </lineage>
</organism>